<sequence>MKFRKNFSILLFFVILSVFWKLCEFQPMYGGPYGRYGRFGGYGRHRFRGPHRPPPPPHRLGMRPPPPFMHHPVGIQRYGPHMQPPFMGPRGPRLYGGYR</sequence>
<evidence type="ECO:0000313" key="2">
    <source>
        <dbReference type="Proteomes" id="UP000035680"/>
    </source>
</evidence>
<feature type="chain" id="PRO_5005330163" evidence="1">
    <location>
        <begin position="26"/>
        <end position="99"/>
    </location>
</feature>
<dbReference type="AlphaFoldDB" id="A0A0K0FNY3"/>
<keyword evidence="1" id="KW-0732">Signal</keyword>
<name>A0A0K0FNY3_STRVS</name>
<keyword evidence="2" id="KW-1185">Reference proteome</keyword>
<evidence type="ECO:0000256" key="1">
    <source>
        <dbReference type="SAM" id="SignalP"/>
    </source>
</evidence>
<accession>A0A0K0FNY3</accession>
<reference evidence="2" key="1">
    <citation type="submission" date="2014-07" db="EMBL/GenBank/DDBJ databases">
        <authorList>
            <person name="Martin A.A"/>
            <person name="De Silva N."/>
        </authorList>
    </citation>
    <scope>NUCLEOTIDE SEQUENCE</scope>
</reference>
<reference evidence="3" key="2">
    <citation type="submission" date="2015-08" db="UniProtKB">
        <authorList>
            <consortium name="WormBaseParasite"/>
        </authorList>
    </citation>
    <scope>IDENTIFICATION</scope>
</reference>
<dbReference type="WBParaSite" id="SVE_1083400.1">
    <property type="protein sequence ID" value="SVE_1083400.1"/>
    <property type="gene ID" value="SVE_1083400"/>
</dbReference>
<dbReference type="Proteomes" id="UP000035680">
    <property type="component" value="Unassembled WGS sequence"/>
</dbReference>
<proteinExistence type="predicted"/>
<protein>
    <submittedName>
        <fullName evidence="3">Uncharacterized protein</fullName>
    </submittedName>
</protein>
<organism evidence="2 3">
    <name type="scientific">Strongyloides venezuelensis</name>
    <name type="common">Threadworm</name>
    <dbReference type="NCBI Taxonomy" id="75913"/>
    <lineage>
        <taxon>Eukaryota</taxon>
        <taxon>Metazoa</taxon>
        <taxon>Ecdysozoa</taxon>
        <taxon>Nematoda</taxon>
        <taxon>Chromadorea</taxon>
        <taxon>Rhabditida</taxon>
        <taxon>Tylenchina</taxon>
        <taxon>Panagrolaimomorpha</taxon>
        <taxon>Strongyloidoidea</taxon>
        <taxon>Strongyloididae</taxon>
        <taxon>Strongyloides</taxon>
    </lineage>
</organism>
<feature type="signal peptide" evidence="1">
    <location>
        <begin position="1"/>
        <end position="25"/>
    </location>
</feature>
<evidence type="ECO:0000313" key="3">
    <source>
        <dbReference type="WBParaSite" id="SVE_1083400.1"/>
    </source>
</evidence>